<protein>
    <submittedName>
        <fullName evidence="1">Uncharacterized protein</fullName>
    </submittedName>
</protein>
<dbReference type="Proteomes" id="UP000789833">
    <property type="component" value="Unassembled WGS sequence"/>
</dbReference>
<proteinExistence type="predicted"/>
<keyword evidence="2" id="KW-1185">Reference proteome</keyword>
<dbReference type="RefSeq" id="WP_230505444.1">
    <property type="nucleotide sequence ID" value="NZ_CAKJTJ010000069.1"/>
</dbReference>
<gene>
    <name evidence="1" type="ORF">BACCIP111883_04555</name>
</gene>
<dbReference type="EMBL" id="CAKJTJ010000069">
    <property type="protein sequence ID" value="CAG9623723.1"/>
    <property type="molecule type" value="Genomic_DNA"/>
</dbReference>
<comment type="caution">
    <text evidence="1">The sequence shown here is derived from an EMBL/GenBank/DDBJ whole genome shotgun (WGS) entry which is preliminary data.</text>
</comment>
<evidence type="ECO:0000313" key="2">
    <source>
        <dbReference type="Proteomes" id="UP000789833"/>
    </source>
</evidence>
<name>A0ABN8AKQ3_9BACI</name>
<reference evidence="1 2" key="1">
    <citation type="submission" date="2021-10" db="EMBL/GenBank/DDBJ databases">
        <authorList>
            <person name="Criscuolo A."/>
        </authorList>
    </citation>
    <scope>NUCLEOTIDE SEQUENCE [LARGE SCALE GENOMIC DNA]</scope>
    <source>
        <strain evidence="2">CIP 111883</strain>
    </source>
</reference>
<organism evidence="1 2">
    <name type="scientific">Sutcliffiella rhizosphaerae</name>
    <dbReference type="NCBI Taxonomy" id="2880967"/>
    <lineage>
        <taxon>Bacteria</taxon>
        <taxon>Bacillati</taxon>
        <taxon>Bacillota</taxon>
        <taxon>Bacilli</taxon>
        <taxon>Bacillales</taxon>
        <taxon>Bacillaceae</taxon>
        <taxon>Sutcliffiella</taxon>
    </lineage>
</organism>
<accession>A0ABN8AKQ3</accession>
<sequence>MDINRYWQINFIVEEIKAEDFGGFAAILSNGYKLEVFPDSSEDDEDSEHWRFFNPKGLLKVNVDI</sequence>
<evidence type="ECO:0000313" key="1">
    <source>
        <dbReference type="EMBL" id="CAG9623723.1"/>
    </source>
</evidence>